<keyword evidence="3" id="KW-1185">Reference proteome</keyword>
<feature type="domain" description="Carrier" evidence="1">
    <location>
        <begin position="1"/>
        <end position="81"/>
    </location>
</feature>
<dbReference type="Gene3D" id="1.10.1200.10">
    <property type="entry name" value="ACP-like"/>
    <property type="match status" value="1"/>
</dbReference>
<sequence>MKRTDIVEQIRVALGSALGREIAELPENTSLFEDLAVDSSSVLDLLLTLEDSVGLEIDPEELEAEIFETVGTLSDYVESNLAKTARV</sequence>
<dbReference type="RefSeq" id="WP_138055611.1">
    <property type="nucleotide sequence ID" value="NZ_VAWE01000001.1"/>
</dbReference>
<organism evidence="2 3">
    <name type="scientific">Streptomyces marianii</name>
    <dbReference type="NCBI Taxonomy" id="1817406"/>
    <lineage>
        <taxon>Bacteria</taxon>
        <taxon>Bacillati</taxon>
        <taxon>Actinomycetota</taxon>
        <taxon>Actinomycetes</taxon>
        <taxon>Kitasatosporales</taxon>
        <taxon>Streptomycetaceae</taxon>
        <taxon>Streptomyces</taxon>
    </lineage>
</organism>
<dbReference type="PROSITE" id="PS50075">
    <property type="entry name" value="CARRIER"/>
    <property type="match status" value="1"/>
</dbReference>
<evidence type="ECO:0000259" key="1">
    <source>
        <dbReference type="PROSITE" id="PS50075"/>
    </source>
</evidence>
<dbReference type="EMBL" id="VAWE01000001">
    <property type="protein sequence ID" value="TLQ46306.1"/>
    <property type="molecule type" value="Genomic_DNA"/>
</dbReference>
<protein>
    <submittedName>
        <fullName evidence="2">Acyl carrier protein</fullName>
    </submittedName>
</protein>
<evidence type="ECO:0000313" key="2">
    <source>
        <dbReference type="EMBL" id="TLQ46306.1"/>
    </source>
</evidence>
<dbReference type="SUPFAM" id="SSF47336">
    <property type="entry name" value="ACP-like"/>
    <property type="match status" value="1"/>
</dbReference>
<gene>
    <name evidence="2" type="ORF">FEF34_27970</name>
</gene>
<dbReference type="Pfam" id="PF00550">
    <property type="entry name" value="PP-binding"/>
    <property type="match status" value="1"/>
</dbReference>
<dbReference type="AlphaFoldDB" id="A0A5R9E8T8"/>
<comment type="caution">
    <text evidence="2">The sequence shown here is derived from an EMBL/GenBank/DDBJ whole genome shotgun (WGS) entry which is preliminary data.</text>
</comment>
<reference evidence="2 3" key="1">
    <citation type="submission" date="2019-05" db="EMBL/GenBank/DDBJ databases">
        <title>Streptomyces marianii sp. nov., a novel marine actinomycete from southern coast of India.</title>
        <authorList>
            <person name="Iniyan A.M."/>
            <person name="Wink J."/>
            <person name="Ramprasad E."/>
            <person name="Ramana C.V."/>
            <person name="Bunk B."/>
            <person name="Sproer C."/>
            <person name="Joseph F.-J.R.S."/>
            <person name="Vincent S.G.P."/>
        </authorList>
    </citation>
    <scope>NUCLEOTIDE SEQUENCE [LARGE SCALE GENOMIC DNA]</scope>
    <source>
        <strain evidence="2 3">ICN19</strain>
    </source>
</reference>
<dbReference type="OrthoDB" id="3392378at2"/>
<dbReference type="InterPro" id="IPR009081">
    <property type="entry name" value="PP-bd_ACP"/>
</dbReference>
<dbReference type="InterPro" id="IPR036736">
    <property type="entry name" value="ACP-like_sf"/>
</dbReference>
<name>A0A5R9E8T8_9ACTN</name>
<proteinExistence type="predicted"/>
<evidence type="ECO:0000313" key="3">
    <source>
        <dbReference type="Proteomes" id="UP000305921"/>
    </source>
</evidence>
<accession>A0A5R9E8T8</accession>
<dbReference type="Proteomes" id="UP000305921">
    <property type="component" value="Unassembled WGS sequence"/>
</dbReference>